<comment type="caution">
    <text evidence="2">The sequence shown here is derived from an EMBL/GenBank/DDBJ whole genome shotgun (WGS) entry which is preliminary data.</text>
</comment>
<feature type="compositionally biased region" description="Polar residues" evidence="1">
    <location>
        <begin position="73"/>
        <end position="82"/>
    </location>
</feature>
<sequence>MSTTVDDVLLAQQSCLDAIDSGDPEACHVAWQAYDQLVRGLSTHGVSTAALRQVLDGHFALESRARHARDQLAESQQTVTRQRTADRAYRAHE</sequence>
<proteinExistence type="predicted"/>
<dbReference type="RefSeq" id="WP_109721702.1">
    <property type="nucleotide sequence ID" value="NZ_QEQK01000024.1"/>
</dbReference>
<name>A0A383XPJ3_9GAMM</name>
<feature type="compositionally biased region" description="Basic and acidic residues" evidence="1">
    <location>
        <begin position="83"/>
        <end position="93"/>
    </location>
</feature>
<reference evidence="2 3" key="1">
    <citation type="submission" date="2018-05" db="EMBL/GenBank/DDBJ databases">
        <title>Abyssibacter profundi OUC007T gen. nov., sp. nov, a marine bacterium isolated from seawater of the Mariana Trench.</title>
        <authorList>
            <person name="Zhou S."/>
        </authorList>
    </citation>
    <scope>NUCLEOTIDE SEQUENCE [LARGE SCALE GENOMIC DNA]</scope>
    <source>
        <strain evidence="2 3">OUC007</strain>
    </source>
</reference>
<dbReference type="EMBL" id="QEQK01000024">
    <property type="protein sequence ID" value="PWN54547.1"/>
    <property type="molecule type" value="Genomic_DNA"/>
</dbReference>
<evidence type="ECO:0000313" key="2">
    <source>
        <dbReference type="EMBL" id="PWN54547.1"/>
    </source>
</evidence>
<protein>
    <submittedName>
        <fullName evidence="2">Uncharacterized protein</fullName>
    </submittedName>
</protein>
<evidence type="ECO:0000313" key="3">
    <source>
        <dbReference type="Proteomes" id="UP000251800"/>
    </source>
</evidence>
<accession>A0A383XPJ3</accession>
<dbReference type="Proteomes" id="UP000251800">
    <property type="component" value="Unassembled WGS sequence"/>
</dbReference>
<dbReference type="AlphaFoldDB" id="A0A383XPJ3"/>
<keyword evidence="3" id="KW-1185">Reference proteome</keyword>
<organism evidence="2 3">
    <name type="scientific">Abyssibacter profundi</name>
    <dbReference type="NCBI Taxonomy" id="2182787"/>
    <lineage>
        <taxon>Bacteria</taxon>
        <taxon>Pseudomonadati</taxon>
        <taxon>Pseudomonadota</taxon>
        <taxon>Gammaproteobacteria</taxon>
        <taxon>Chromatiales</taxon>
        <taxon>Oceanococcaceae</taxon>
        <taxon>Abyssibacter</taxon>
    </lineage>
</organism>
<feature type="region of interest" description="Disordered" evidence="1">
    <location>
        <begin position="70"/>
        <end position="93"/>
    </location>
</feature>
<gene>
    <name evidence="2" type="ORF">DEH80_16890</name>
</gene>
<evidence type="ECO:0000256" key="1">
    <source>
        <dbReference type="SAM" id="MobiDB-lite"/>
    </source>
</evidence>